<name>A0A1J1I6J9_9DIPT</name>
<sequence length="70" mass="8004">MSKNYHCCKAKDFRSHMHILSPTDCSLSEIVSTSRLIIPPCIIQKPEIYRRRVSTAFPVSPKNSLSHYSP</sequence>
<gene>
    <name evidence="1" type="ORF">CLUMA_CG008067</name>
</gene>
<dbReference type="Proteomes" id="UP000183832">
    <property type="component" value="Unassembled WGS sequence"/>
</dbReference>
<accession>A0A1J1I6J9</accession>
<evidence type="ECO:0000313" key="2">
    <source>
        <dbReference type="Proteomes" id="UP000183832"/>
    </source>
</evidence>
<keyword evidence="2" id="KW-1185">Reference proteome</keyword>
<organism evidence="1 2">
    <name type="scientific">Clunio marinus</name>
    <dbReference type="NCBI Taxonomy" id="568069"/>
    <lineage>
        <taxon>Eukaryota</taxon>
        <taxon>Metazoa</taxon>
        <taxon>Ecdysozoa</taxon>
        <taxon>Arthropoda</taxon>
        <taxon>Hexapoda</taxon>
        <taxon>Insecta</taxon>
        <taxon>Pterygota</taxon>
        <taxon>Neoptera</taxon>
        <taxon>Endopterygota</taxon>
        <taxon>Diptera</taxon>
        <taxon>Nematocera</taxon>
        <taxon>Chironomoidea</taxon>
        <taxon>Chironomidae</taxon>
        <taxon>Clunio</taxon>
    </lineage>
</organism>
<evidence type="ECO:0000313" key="1">
    <source>
        <dbReference type="EMBL" id="CRK94566.1"/>
    </source>
</evidence>
<dbReference type="EMBL" id="CVRI01000039">
    <property type="protein sequence ID" value="CRK94566.1"/>
    <property type="molecule type" value="Genomic_DNA"/>
</dbReference>
<proteinExistence type="predicted"/>
<protein>
    <submittedName>
        <fullName evidence="1">CLUMA_CG008067, isoform A</fullName>
    </submittedName>
</protein>
<dbReference type="AlphaFoldDB" id="A0A1J1I6J9"/>
<reference evidence="1 2" key="1">
    <citation type="submission" date="2015-04" db="EMBL/GenBank/DDBJ databases">
        <authorList>
            <person name="Syromyatnikov M.Y."/>
            <person name="Popov V.N."/>
        </authorList>
    </citation>
    <scope>NUCLEOTIDE SEQUENCE [LARGE SCALE GENOMIC DNA]</scope>
</reference>